<dbReference type="EMBL" id="UFQT01001277">
    <property type="protein sequence ID" value="SSX29822.1"/>
    <property type="molecule type" value="Genomic_DNA"/>
</dbReference>
<reference evidence="1" key="1">
    <citation type="submission" date="2018-07" db="EMBL/GenBank/DDBJ databases">
        <authorList>
            <person name="Quirk P.G."/>
            <person name="Krulwich T.A."/>
        </authorList>
    </citation>
    <scope>NUCLEOTIDE SEQUENCE</scope>
</reference>
<proteinExistence type="predicted"/>
<gene>
    <name evidence="1" type="primary">CSON001740</name>
</gene>
<evidence type="ECO:0000313" key="1">
    <source>
        <dbReference type="EMBL" id="SSX29822.1"/>
    </source>
</evidence>
<sequence length="103" mass="11766">MIPIQLHNRHMNEFWSPNQGQHTSKGVLELKSYKLKSCIDSELIPSQFVISIFSMIDLSKVLLKSKKWSNVPFDSSTESTLDFAHVQCLFTKNVGNVVNLQEI</sequence>
<name>A0A336MHE7_CULSO</name>
<dbReference type="AlphaFoldDB" id="A0A336MHE7"/>
<organism evidence="1">
    <name type="scientific">Culicoides sonorensis</name>
    <name type="common">Biting midge</name>
    <dbReference type="NCBI Taxonomy" id="179676"/>
    <lineage>
        <taxon>Eukaryota</taxon>
        <taxon>Metazoa</taxon>
        <taxon>Ecdysozoa</taxon>
        <taxon>Arthropoda</taxon>
        <taxon>Hexapoda</taxon>
        <taxon>Insecta</taxon>
        <taxon>Pterygota</taxon>
        <taxon>Neoptera</taxon>
        <taxon>Endopterygota</taxon>
        <taxon>Diptera</taxon>
        <taxon>Nematocera</taxon>
        <taxon>Chironomoidea</taxon>
        <taxon>Ceratopogonidae</taxon>
        <taxon>Ceratopogoninae</taxon>
        <taxon>Culicoides</taxon>
        <taxon>Monoculicoides</taxon>
    </lineage>
</organism>
<accession>A0A336MHE7</accession>
<dbReference type="VEuPathDB" id="VectorBase:CSON001740"/>
<protein>
    <submittedName>
        <fullName evidence="1">CSON001740 protein</fullName>
    </submittedName>
</protein>